<evidence type="ECO:0000313" key="3">
    <source>
        <dbReference type="EMBL" id="MFC7274247.1"/>
    </source>
</evidence>
<dbReference type="SMART" id="SM00530">
    <property type="entry name" value="HTH_XRE"/>
    <property type="match status" value="1"/>
</dbReference>
<dbReference type="InterPro" id="IPR001387">
    <property type="entry name" value="Cro/C1-type_HTH"/>
</dbReference>
<gene>
    <name evidence="3" type="ORF">ACFQS1_09670</name>
</gene>
<dbReference type="Gene3D" id="1.10.260.40">
    <property type="entry name" value="lambda repressor-like DNA-binding domains"/>
    <property type="match status" value="1"/>
</dbReference>
<feature type="domain" description="HTH cro/C1-type" evidence="2">
    <location>
        <begin position="61"/>
        <end position="115"/>
    </location>
</feature>
<reference evidence="4" key="1">
    <citation type="journal article" date="2019" name="Int. J. Syst. Evol. Microbiol.">
        <title>The Global Catalogue of Microorganisms (GCM) 10K type strain sequencing project: providing services to taxonomists for standard genome sequencing and annotation.</title>
        <authorList>
            <consortium name="The Broad Institute Genomics Platform"/>
            <consortium name="The Broad Institute Genome Sequencing Center for Infectious Disease"/>
            <person name="Wu L."/>
            <person name="Ma J."/>
        </authorList>
    </citation>
    <scope>NUCLEOTIDE SEQUENCE [LARGE SCALE GENOMIC DNA]</scope>
    <source>
        <strain evidence="4">XZYJT-10</strain>
    </source>
</reference>
<feature type="compositionally biased region" description="Low complexity" evidence="1">
    <location>
        <begin position="33"/>
        <end position="45"/>
    </location>
</feature>
<keyword evidence="4" id="KW-1185">Reference proteome</keyword>
<name>A0ABW2HPC7_9ACTN</name>
<feature type="region of interest" description="Disordered" evidence="1">
    <location>
        <begin position="1"/>
        <end position="45"/>
    </location>
</feature>
<sequence>MDQRVRDGHGPTLRFDQPATLLSPVTEPPFGHPAAVRPSGGPGARRAAASCIAAPRISGLVRDNRRSAGMSQHDLAVRATVSRRWLSDFEAGKPTAEVGLVFKVISALGLSVELRPASEPEIDLDAYLDAMGDQS</sequence>
<organism evidence="3 4">
    <name type="scientific">Paractinoplanes rhizophilus</name>
    <dbReference type="NCBI Taxonomy" id="1416877"/>
    <lineage>
        <taxon>Bacteria</taxon>
        <taxon>Bacillati</taxon>
        <taxon>Actinomycetota</taxon>
        <taxon>Actinomycetes</taxon>
        <taxon>Micromonosporales</taxon>
        <taxon>Micromonosporaceae</taxon>
        <taxon>Paractinoplanes</taxon>
    </lineage>
</organism>
<dbReference type="Proteomes" id="UP001596548">
    <property type="component" value="Unassembled WGS sequence"/>
</dbReference>
<proteinExistence type="predicted"/>
<dbReference type="InterPro" id="IPR010982">
    <property type="entry name" value="Lambda_DNA-bd_dom_sf"/>
</dbReference>
<dbReference type="PROSITE" id="PS50943">
    <property type="entry name" value="HTH_CROC1"/>
    <property type="match status" value="1"/>
</dbReference>
<comment type="caution">
    <text evidence="3">The sequence shown here is derived from an EMBL/GenBank/DDBJ whole genome shotgun (WGS) entry which is preliminary data.</text>
</comment>
<evidence type="ECO:0000259" key="2">
    <source>
        <dbReference type="PROSITE" id="PS50943"/>
    </source>
</evidence>
<dbReference type="SUPFAM" id="SSF47413">
    <property type="entry name" value="lambda repressor-like DNA-binding domains"/>
    <property type="match status" value="1"/>
</dbReference>
<evidence type="ECO:0000256" key="1">
    <source>
        <dbReference type="SAM" id="MobiDB-lite"/>
    </source>
</evidence>
<dbReference type="RefSeq" id="WP_378965958.1">
    <property type="nucleotide sequence ID" value="NZ_JBHTBJ010000005.1"/>
</dbReference>
<dbReference type="CDD" id="cd00093">
    <property type="entry name" value="HTH_XRE"/>
    <property type="match status" value="1"/>
</dbReference>
<evidence type="ECO:0000313" key="4">
    <source>
        <dbReference type="Proteomes" id="UP001596548"/>
    </source>
</evidence>
<dbReference type="Pfam" id="PF13560">
    <property type="entry name" value="HTH_31"/>
    <property type="match status" value="1"/>
</dbReference>
<dbReference type="EMBL" id="JBHTBJ010000005">
    <property type="protein sequence ID" value="MFC7274247.1"/>
    <property type="molecule type" value="Genomic_DNA"/>
</dbReference>
<protein>
    <submittedName>
        <fullName evidence="3">Helix-turn-helix domain-containing protein</fullName>
    </submittedName>
</protein>
<accession>A0ABW2HPC7</accession>